<organism evidence="3 4">
    <name type="scientific">Mycosarcoma maydis</name>
    <name type="common">Corn smut fungus</name>
    <name type="synonym">Ustilago maydis</name>
    <dbReference type="NCBI Taxonomy" id="5270"/>
    <lineage>
        <taxon>Eukaryota</taxon>
        <taxon>Fungi</taxon>
        <taxon>Dikarya</taxon>
        <taxon>Basidiomycota</taxon>
        <taxon>Ustilaginomycotina</taxon>
        <taxon>Ustilaginomycetes</taxon>
        <taxon>Ustilaginales</taxon>
        <taxon>Ustilaginaceae</taxon>
        <taxon>Mycosarcoma</taxon>
    </lineage>
</organism>
<dbReference type="InterPro" id="IPR002716">
    <property type="entry name" value="PIN_dom"/>
</dbReference>
<name>A0A0D1DZX7_MYCMD</name>
<dbReference type="OMA" id="AREANHW"/>
<dbReference type="InterPro" id="IPR052626">
    <property type="entry name" value="SWT1_Regulator"/>
</dbReference>
<feature type="region of interest" description="Disordered" evidence="1">
    <location>
        <begin position="63"/>
        <end position="82"/>
    </location>
</feature>
<dbReference type="InParanoid" id="A0A0D1DZX7"/>
<gene>
    <name evidence="3" type="ORF">UMAG_02542</name>
</gene>
<dbReference type="Pfam" id="PF13638">
    <property type="entry name" value="PIN_4"/>
    <property type="match status" value="1"/>
</dbReference>
<feature type="region of interest" description="Disordered" evidence="1">
    <location>
        <begin position="387"/>
        <end position="480"/>
    </location>
</feature>
<evidence type="ECO:0000313" key="3">
    <source>
        <dbReference type="EMBL" id="KIS69191.1"/>
    </source>
</evidence>
<dbReference type="EMBL" id="CM003145">
    <property type="protein sequence ID" value="KIS69191.1"/>
    <property type="molecule type" value="Genomic_DNA"/>
</dbReference>
<dbReference type="AlphaFoldDB" id="A0A0D1DZX7"/>
<evidence type="ECO:0000313" key="4">
    <source>
        <dbReference type="Proteomes" id="UP000000561"/>
    </source>
</evidence>
<dbReference type="RefSeq" id="XP_011388952.1">
    <property type="nucleotide sequence ID" value="XM_011390650.1"/>
</dbReference>
<proteinExistence type="predicted"/>
<reference evidence="3 4" key="1">
    <citation type="journal article" date="2006" name="Nature">
        <title>Insights from the genome of the biotrophic fungal plant pathogen Ustilago maydis.</title>
        <authorList>
            <person name="Kamper J."/>
            <person name="Kahmann R."/>
            <person name="Bolker M."/>
            <person name="Ma L.J."/>
            <person name="Brefort T."/>
            <person name="Saville B.J."/>
            <person name="Banuett F."/>
            <person name="Kronstad J.W."/>
            <person name="Gold S.E."/>
            <person name="Muller O."/>
            <person name="Perlin M.H."/>
            <person name="Wosten H.A."/>
            <person name="de Vries R."/>
            <person name="Ruiz-Herrera J."/>
            <person name="Reynaga-Pena C.G."/>
            <person name="Snetselaar K."/>
            <person name="McCann M."/>
            <person name="Perez-Martin J."/>
            <person name="Feldbrugge M."/>
            <person name="Basse C.W."/>
            <person name="Steinberg G."/>
            <person name="Ibeas J.I."/>
            <person name="Holloman W."/>
            <person name="Guzman P."/>
            <person name="Farman M."/>
            <person name="Stajich J.E."/>
            <person name="Sentandreu R."/>
            <person name="Gonzalez-Prieto J.M."/>
            <person name="Kennell J.C."/>
            <person name="Molina L."/>
            <person name="Schirawski J."/>
            <person name="Mendoza-Mendoza A."/>
            <person name="Greilinger D."/>
            <person name="Munch K."/>
            <person name="Rossel N."/>
            <person name="Scherer M."/>
            <person name="Vranes M."/>
            <person name="Ladendorf O."/>
            <person name="Vincon V."/>
            <person name="Fuchs U."/>
            <person name="Sandrock B."/>
            <person name="Meng S."/>
            <person name="Ho E.C."/>
            <person name="Cahill M.J."/>
            <person name="Boyce K.J."/>
            <person name="Klose J."/>
            <person name="Klosterman S.J."/>
            <person name="Deelstra H.J."/>
            <person name="Ortiz-Castellanos L."/>
            <person name="Li W."/>
            <person name="Sanchez-Alonso P."/>
            <person name="Schreier P.H."/>
            <person name="Hauser-Hahn I."/>
            <person name="Vaupel M."/>
            <person name="Koopmann E."/>
            <person name="Friedrich G."/>
            <person name="Voss H."/>
            <person name="Schluter T."/>
            <person name="Margolis J."/>
            <person name="Platt D."/>
            <person name="Swimmer C."/>
            <person name="Gnirke A."/>
            <person name="Chen F."/>
            <person name="Vysotskaia V."/>
            <person name="Mannhaupt G."/>
            <person name="Guldener U."/>
            <person name="Munsterkotter M."/>
            <person name="Haase D."/>
            <person name="Oesterheld M."/>
            <person name="Mewes H.W."/>
            <person name="Mauceli E.W."/>
            <person name="DeCaprio D."/>
            <person name="Wade C.M."/>
            <person name="Butler J."/>
            <person name="Young S."/>
            <person name="Jaffe D.B."/>
            <person name="Calvo S."/>
            <person name="Nusbaum C."/>
            <person name="Galagan J."/>
            <person name="Birren B.W."/>
        </authorList>
    </citation>
    <scope>NUCLEOTIDE SEQUENCE [LARGE SCALE GENOMIC DNA]</scope>
    <source>
        <strain evidence="4">DSM 14603 / FGSC 9021 / UM521</strain>
    </source>
</reference>
<dbReference type="eggNOG" id="KOG4689">
    <property type="taxonomic scope" value="Eukaryota"/>
</dbReference>
<dbReference type="Proteomes" id="UP000000561">
    <property type="component" value="Chromosome 6"/>
</dbReference>
<evidence type="ECO:0000256" key="1">
    <source>
        <dbReference type="SAM" id="MobiDB-lite"/>
    </source>
</evidence>
<evidence type="ECO:0000259" key="2">
    <source>
        <dbReference type="Pfam" id="PF13638"/>
    </source>
</evidence>
<feature type="compositionally biased region" description="Low complexity" evidence="1">
    <location>
        <begin position="439"/>
        <end position="448"/>
    </location>
</feature>
<dbReference type="KEGG" id="uma:UMAG_02542"/>
<sequence>MPTYADLWNEQQRVLGQLGPSNPVRLTISKGEYVHDPQTGRFRYDEHWEEEHLMEDEECANGHHLTASPAHDGGGNSRESSPLSMAALQPIALQGCPLISAQQPSLWVLDTNTLMSCLELLKALFASLLTRNVAFAAATKQQYASSSALPTTPSSIKLVLPYIVVSELDGLKVTSRKDDSGRPVASKAREANHWLLSALQKQKRVSINELSANLSQDLWPLFVQPSTHYNHSKRSRRHGSHSDLLEPDDEIIQFCVELKKQTASHVRFCSDDINARTKAETDGVDSLGMRELANALKHSFKDVQSSEKRWILVADALIEQWEYQIAPAGPSTQQDPQLDQGIEDGSDQTALQPFDQQSFKMKQGYELDLHSSVHKTASFTNNETMEVDMETEAQQQQPKIDPFPVPLTSPNFCPSPNRIPLSTQGRSTNDSIHSPSNLRTTASASSARFSRDLTPAAQATPQTPISPPGESEALNPQVDWQDLIQQYRNASRTASKQRNGKW</sequence>
<feature type="domain" description="PIN" evidence="2">
    <location>
        <begin position="107"/>
        <end position="288"/>
    </location>
</feature>
<dbReference type="Gene3D" id="3.40.50.1010">
    <property type="entry name" value="5'-nuclease"/>
    <property type="match status" value="1"/>
</dbReference>
<dbReference type="GO" id="GO:0005634">
    <property type="term" value="C:nucleus"/>
    <property type="evidence" value="ECO:0000318"/>
    <property type="project" value="GO_Central"/>
</dbReference>
<dbReference type="VEuPathDB" id="FungiDB:UMAG_02542"/>
<dbReference type="PANTHER" id="PTHR16161:SF0">
    <property type="entry name" value="TRANSCRIPTIONAL PROTEIN SWT1"/>
    <property type="match status" value="1"/>
</dbReference>
<accession>A0A0D1DZX7</accession>
<keyword evidence="4" id="KW-1185">Reference proteome</keyword>
<dbReference type="GeneID" id="23563263"/>
<dbReference type="PANTHER" id="PTHR16161">
    <property type="entry name" value="TRANSCRIPTIONAL PROTEIN SWT1"/>
    <property type="match status" value="1"/>
</dbReference>
<dbReference type="OrthoDB" id="2017974at2759"/>
<protein>
    <recommendedName>
        <fullName evidence="2">PIN domain-containing protein</fullName>
    </recommendedName>
</protein>
<feature type="compositionally biased region" description="Polar residues" evidence="1">
    <location>
        <begin position="408"/>
        <end position="438"/>
    </location>
</feature>